<dbReference type="Proteomes" id="UP001231189">
    <property type="component" value="Unassembled WGS sequence"/>
</dbReference>
<evidence type="ECO:0000313" key="5">
    <source>
        <dbReference type="Proteomes" id="UP001231189"/>
    </source>
</evidence>
<dbReference type="Pfam" id="PF24570">
    <property type="entry name" value="BACK_BPM_SPOP"/>
    <property type="match status" value="1"/>
</dbReference>
<evidence type="ECO:0000313" key="4">
    <source>
        <dbReference type="EMBL" id="KAK1668708.1"/>
    </source>
</evidence>
<dbReference type="Gene3D" id="1.25.40.420">
    <property type="match status" value="1"/>
</dbReference>
<dbReference type="PANTHER" id="PTHR26379:SF295">
    <property type="entry name" value="OS10G0429651 PROTEIN"/>
    <property type="match status" value="1"/>
</dbReference>
<keyword evidence="5" id="KW-1185">Reference proteome</keyword>
<evidence type="ECO:0000256" key="1">
    <source>
        <dbReference type="ARBA" id="ARBA00004906"/>
    </source>
</evidence>
<gene>
    <name evidence="4" type="ORF">QYE76_056867</name>
</gene>
<protein>
    <recommendedName>
        <fullName evidence="3">BTB domain-containing protein</fullName>
    </recommendedName>
</protein>
<dbReference type="PROSITE" id="PS50097">
    <property type="entry name" value="BTB"/>
    <property type="match status" value="1"/>
</dbReference>
<dbReference type="AlphaFoldDB" id="A0AAD8WQA5"/>
<proteinExistence type="inferred from homology"/>
<dbReference type="PANTHER" id="PTHR26379">
    <property type="entry name" value="BTB/POZ AND MATH DOMAIN-CONTAINING PROTEIN 1"/>
    <property type="match status" value="1"/>
</dbReference>
<comment type="similarity">
    <text evidence="2">Belongs to the Tdpoz family.</text>
</comment>
<comment type="pathway">
    <text evidence="1">Protein modification; protein ubiquitination.</text>
</comment>
<dbReference type="GO" id="GO:0016567">
    <property type="term" value="P:protein ubiquitination"/>
    <property type="evidence" value="ECO:0007669"/>
    <property type="project" value="InterPro"/>
</dbReference>
<dbReference type="Gene3D" id="3.30.710.10">
    <property type="entry name" value="Potassium Channel Kv1.1, Chain A"/>
    <property type="match status" value="1"/>
</dbReference>
<reference evidence="4" key="1">
    <citation type="submission" date="2023-07" db="EMBL/GenBank/DDBJ databases">
        <title>A chromosome-level genome assembly of Lolium multiflorum.</title>
        <authorList>
            <person name="Chen Y."/>
            <person name="Copetti D."/>
            <person name="Kolliker R."/>
            <person name="Studer B."/>
        </authorList>
    </citation>
    <scope>NUCLEOTIDE SEQUENCE</scope>
    <source>
        <strain evidence="4">02402/16</strain>
        <tissue evidence="4">Leaf</tissue>
    </source>
</reference>
<dbReference type="Pfam" id="PF00651">
    <property type="entry name" value="BTB"/>
    <property type="match status" value="1"/>
</dbReference>
<dbReference type="InterPro" id="IPR000210">
    <property type="entry name" value="BTB/POZ_dom"/>
</dbReference>
<dbReference type="SMART" id="SM00225">
    <property type="entry name" value="BTB"/>
    <property type="match status" value="1"/>
</dbReference>
<accession>A0AAD8WQA5</accession>
<dbReference type="InterPro" id="IPR056423">
    <property type="entry name" value="BACK_BPM_SPOP"/>
</dbReference>
<dbReference type="InterPro" id="IPR011333">
    <property type="entry name" value="SKP1/BTB/POZ_sf"/>
</dbReference>
<dbReference type="EMBL" id="JAUUTY010000003">
    <property type="protein sequence ID" value="KAK1668708.1"/>
    <property type="molecule type" value="Genomic_DNA"/>
</dbReference>
<evidence type="ECO:0000259" key="3">
    <source>
        <dbReference type="PROSITE" id="PS50097"/>
    </source>
</evidence>
<organism evidence="4 5">
    <name type="scientific">Lolium multiflorum</name>
    <name type="common">Italian ryegrass</name>
    <name type="synonym">Lolium perenne subsp. multiflorum</name>
    <dbReference type="NCBI Taxonomy" id="4521"/>
    <lineage>
        <taxon>Eukaryota</taxon>
        <taxon>Viridiplantae</taxon>
        <taxon>Streptophyta</taxon>
        <taxon>Embryophyta</taxon>
        <taxon>Tracheophyta</taxon>
        <taxon>Spermatophyta</taxon>
        <taxon>Magnoliopsida</taxon>
        <taxon>Liliopsida</taxon>
        <taxon>Poales</taxon>
        <taxon>Poaceae</taxon>
        <taxon>BOP clade</taxon>
        <taxon>Pooideae</taxon>
        <taxon>Poodae</taxon>
        <taxon>Poeae</taxon>
        <taxon>Poeae Chloroplast Group 2 (Poeae type)</taxon>
        <taxon>Loliodinae</taxon>
        <taxon>Loliinae</taxon>
        <taxon>Lolium</taxon>
    </lineage>
</organism>
<dbReference type="SUPFAM" id="SSF54695">
    <property type="entry name" value="POZ domain"/>
    <property type="match status" value="1"/>
</dbReference>
<sequence>MVCNDFNTQDARVTLPDIGQQFKILLQDKVGCDVTFEVSGEMFPAHRCVLAARSKVFRAQLFGPMIEGITSSAIQIKDMEAKVFVALLSFIYSDSFPEMEDKAQAVEVEEEEAVEDEIPEVEEGQEEEAREHVTWLQWLQDLFVAADRYDIQQLKSLCEKQLSENIGVSSVASTLALAEQHHCHRLKDACLNFIQVQSPKCLGKVMVTDGWKHITTTYPSVLDELIVKLASNQKEKKRKHKTMFC</sequence>
<name>A0AAD8WQA5_LOLMU</name>
<evidence type="ECO:0000256" key="2">
    <source>
        <dbReference type="ARBA" id="ARBA00010846"/>
    </source>
</evidence>
<feature type="domain" description="BTB" evidence="3">
    <location>
        <begin position="32"/>
        <end position="100"/>
    </location>
</feature>
<comment type="caution">
    <text evidence="4">The sequence shown here is derived from an EMBL/GenBank/DDBJ whole genome shotgun (WGS) entry which is preliminary data.</text>
</comment>
<dbReference type="InterPro" id="IPR045005">
    <property type="entry name" value="BPM1-6"/>
</dbReference>